<organism evidence="1 2">
    <name type="scientific">Chryseobacterium endophyticum</name>
    <dbReference type="NCBI Taxonomy" id="1854762"/>
    <lineage>
        <taxon>Bacteria</taxon>
        <taxon>Pseudomonadati</taxon>
        <taxon>Bacteroidota</taxon>
        <taxon>Flavobacteriia</taxon>
        <taxon>Flavobacteriales</taxon>
        <taxon>Weeksellaceae</taxon>
        <taxon>Chryseobacterium group</taxon>
        <taxon>Chryseobacterium</taxon>
    </lineage>
</organism>
<gene>
    <name evidence="1" type="ORF">AAFP95_14460</name>
</gene>
<name>A0AAU6WKK7_9FLAO</name>
<protein>
    <submittedName>
        <fullName evidence="1">Uncharacterized protein</fullName>
    </submittedName>
</protein>
<dbReference type="EMBL" id="CP154834">
    <property type="protein sequence ID" value="XAO73014.1"/>
    <property type="molecule type" value="Genomic_DNA"/>
</dbReference>
<proteinExistence type="predicted"/>
<accession>A0AAU6WKK7</accession>
<keyword evidence="2" id="KW-1185">Reference proteome</keyword>
<reference evidence="1 2" key="1">
    <citation type="submission" date="2024-04" db="EMBL/GenBank/DDBJ databases">
        <title>Genome sequencing and assembly of rice foliar adapted Chryseobacterium endophyticum OsEnb-ALM-A6.</title>
        <authorList>
            <person name="Kumar S."/>
            <person name="Javed M."/>
            <person name="Chouhan V."/>
            <person name="Charishma K."/>
            <person name="Patel A."/>
            <person name="Kumar M."/>
            <person name="Sahu K.P."/>
            <person name="Kumar A."/>
        </authorList>
    </citation>
    <scope>NUCLEOTIDE SEQUENCE [LARGE SCALE GENOMIC DNA]</scope>
    <source>
        <strain evidence="1 2">OsEnb-ALM-A6</strain>
    </source>
</reference>
<dbReference type="AlphaFoldDB" id="A0AAU6WKK7"/>
<evidence type="ECO:0000313" key="1">
    <source>
        <dbReference type="EMBL" id="XAO73014.1"/>
    </source>
</evidence>
<sequence length="49" mass="5686">MKNINNYLAKVLNVPLEKVNMCSLYYEAKKYIKTSFSYSTVKSADIFTL</sequence>
<dbReference type="Proteomes" id="UP001463665">
    <property type="component" value="Chromosome"/>
</dbReference>
<evidence type="ECO:0000313" key="2">
    <source>
        <dbReference type="Proteomes" id="UP001463665"/>
    </source>
</evidence>
<dbReference type="RefSeq" id="WP_345765656.1">
    <property type="nucleotide sequence ID" value="NZ_CP154834.1"/>
</dbReference>